<comment type="similarity">
    <text evidence="1">Belongs to the RelB/DinJ antitoxin family.</text>
</comment>
<organism evidence="3">
    <name type="scientific">Treponema denticola H-22</name>
    <dbReference type="NCBI Taxonomy" id="999432"/>
    <lineage>
        <taxon>Bacteria</taxon>
        <taxon>Pseudomonadati</taxon>
        <taxon>Spirochaetota</taxon>
        <taxon>Spirochaetia</taxon>
        <taxon>Spirochaetales</taxon>
        <taxon>Treponemataceae</taxon>
        <taxon>Treponema</taxon>
    </lineage>
</organism>
<dbReference type="PANTHER" id="PTHR38781:SF1">
    <property type="entry name" value="ANTITOXIN DINJ-RELATED"/>
    <property type="match status" value="1"/>
</dbReference>
<dbReference type="AlphaFoldDB" id="A0A0E2E497"/>
<gene>
    <name evidence="3" type="ORF">HMPREF9726_01928</name>
</gene>
<dbReference type="RefSeq" id="WP_002665927.1">
    <property type="nucleotide sequence ID" value="NZ_CM001795.1"/>
</dbReference>
<dbReference type="Proteomes" id="UP000011705">
    <property type="component" value="Chromosome"/>
</dbReference>
<dbReference type="NCBIfam" id="TIGR02384">
    <property type="entry name" value="RelB_DinJ"/>
    <property type="match status" value="1"/>
</dbReference>
<dbReference type="EMBL" id="AGDV01000020">
    <property type="protein sequence ID" value="EMB31548.1"/>
    <property type="molecule type" value="Genomic_DNA"/>
</dbReference>
<evidence type="ECO:0000256" key="2">
    <source>
        <dbReference type="ARBA" id="ARBA00022649"/>
    </source>
</evidence>
<evidence type="ECO:0000313" key="3">
    <source>
        <dbReference type="EMBL" id="EMB31548.1"/>
    </source>
</evidence>
<reference evidence="3" key="1">
    <citation type="submission" date="2012-01" db="EMBL/GenBank/DDBJ databases">
        <title>The Genome Sequence of Treponema denticola H-22.</title>
        <authorList>
            <consortium name="The Broad Institute Genome Sequencing Platform"/>
            <person name="Earl A."/>
            <person name="Ward D."/>
            <person name="Feldgarden M."/>
            <person name="Gevers D."/>
            <person name="Blanton J.M."/>
            <person name="Fenno C.J."/>
            <person name="Baranova O.V."/>
            <person name="Mathney J."/>
            <person name="Dewhirst F.E."/>
            <person name="Izard J."/>
            <person name="Young S.K."/>
            <person name="Zeng Q."/>
            <person name="Gargeya S."/>
            <person name="Fitzgerald M."/>
            <person name="Haas B."/>
            <person name="Abouelleil A."/>
            <person name="Alvarado L."/>
            <person name="Arachchi H.M."/>
            <person name="Berlin A."/>
            <person name="Chapman S.B."/>
            <person name="Gearin G."/>
            <person name="Goldberg J."/>
            <person name="Griggs A."/>
            <person name="Gujja S."/>
            <person name="Hansen M."/>
            <person name="Heiman D."/>
            <person name="Howarth C."/>
            <person name="Larimer J."/>
            <person name="Lui A."/>
            <person name="MacDonald P.J.P."/>
            <person name="McCowen C."/>
            <person name="Montmayeur A."/>
            <person name="Murphy C."/>
            <person name="Neiman D."/>
            <person name="Pearson M."/>
            <person name="Priest M."/>
            <person name="Roberts A."/>
            <person name="Saif S."/>
            <person name="Shea T."/>
            <person name="Sisk P."/>
            <person name="Stolte C."/>
            <person name="Sykes S."/>
            <person name="Wortman J."/>
            <person name="Nusbaum C."/>
            <person name="Birren B."/>
        </authorList>
    </citation>
    <scope>NUCLEOTIDE SEQUENCE [LARGE SCALE GENOMIC DNA]</scope>
    <source>
        <strain evidence="3">H-22</strain>
    </source>
</reference>
<comment type="caution">
    <text evidence="3">The sequence shown here is derived from an EMBL/GenBank/DDBJ whole genome shotgun (WGS) entry which is preliminary data.</text>
</comment>
<dbReference type="PIRSF" id="PIRSF003108">
    <property type="entry name" value="DinJ"/>
    <property type="match status" value="1"/>
</dbReference>
<sequence length="90" mass="10206">MATTNLNIRTDKEMKERAEAIFFELGLNMTTAINIFLRTTIRENGIPFALKLDIPNAITASAIEEGRKIAYDDTVKKYSNIDDLRKALEI</sequence>
<dbReference type="GO" id="GO:0006355">
    <property type="term" value="P:regulation of DNA-templated transcription"/>
    <property type="evidence" value="ECO:0007669"/>
    <property type="project" value="InterPro"/>
</dbReference>
<protein>
    <submittedName>
        <fullName evidence="3">RelB/DinJ family addiction module antitoxin</fullName>
    </submittedName>
</protein>
<dbReference type="GO" id="GO:0006351">
    <property type="term" value="P:DNA-templated transcription"/>
    <property type="evidence" value="ECO:0007669"/>
    <property type="project" value="TreeGrafter"/>
</dbReference>
<evidence type="ECO:0000256" key="1">
    <source>
        <dbReference type="ARBA" id="ARBA00010562"/>
    </source>
</evidence>
<dbReference type="PATRIC" id="fig|999432.5.peg.2001"/>
<keyword evidence="2" id="KW-1277">Toxin-antitoxin system</keyword>
<name>A0A0E2E497_TREDN</name>
<dbReference type="GO" id="GO:0015643">
    <property type="term" value="F:toxic substance binding"/>
    <property type="evidence" value="ECO:0007669"/>
    <property type="project" value="InterPro"/>
</dbReference>
<dbReference type="GO" id="GO:0044010">
    <property type="term" value="P:single-species biofilm formation"/>
    <property type="evidence" value="ECO:0007669"/>
    <property type="project" value="InterPro"/>
</dbReference>
<dbReference type="InterPro" id="IPR026262">
    <property type="entry name" value="DinJ"/>
</dbReference>
<dbReference type="PANTHER" id="PTHR38781">
    <property type="entry name" value="ANTITOXIN DINJ-RELATED"/>
    <property type="match status" value="1"/>
</dbReference>
<dbReference type="InterPro" id="IPR013321">
    <property type="entry name" value="Arc_rbn_hlx_hlx"/>
</dbReference>
<dbReference type="GeneID" id="2739603"/>
<proteinExistence type="inferred from homology"/>
<dbReference type="Gene3D" id="1.10.1220.10">
    <property type="entry name" value="Met repressor-like"/>
    <property type="match status" value="1"/>
</dbReference>
<accession>A0A0E2E497</accession>
<dbReference type="HOGENOM" id="CLU_154558_5_3_12"/>
<dbReference type="GO" id="GO:0000987">
    <property type="term" value="F:cis-regulatory region sequence-specific DNA binding"/>
    <property type="evidence" value="ECO:0007669"/>
    <property type="project" value="InterPro"/>
</dbReference>
<dbReference type="InterPro" id="IPR007337">
    <property type="entry name" value="RelB/DinJ"/>
</dbReference>
<dbReference type="Pfam" id="PF04221">
    <property type="entry name" value="RelB"/>
    <property type="match status" value="1"/>
</dbReference>